<dbReference type="Pfam" id="PF00072">
    <property type="entry name" value="Response_reg"/>
    <property type="match status" value="1"/>
</dbReference>
<feature type="region of interest" description="Disordered" evidence="12">
    <location>
        <begin position="351"/>
        <end position="376"/>
    </location>
</feature>
<dbReference type="RefSeq" id="WP_246500925.1">
    <property type="nucleotide sequence ID" value="NZ_JAGINP010000021.1"/>
</dbReference>
<keyword evidence="9 13" id="KW-0472">Membrane</keyword>
<evidence type="ECO:0000256" key="11">
    <source>
        <dbReference type="PROSITE-ProRule" id="PRU00169"/>
    </source>
</evidence>
<organism evidence="16 17">
    <name type="scientific">Azospirillum rugosum</name>
    <dbReference type="NCBI Taxonomy" id="416170"/>
    <lineage>
        <taxon>Bacteria</taxon>
        <taxon>Pseudomonadati</taxon>
        <taxon>Pseudomonadota</taxon>
        <taxon>Alphaproteobacteria</taxon>
        <taxon>Rhodospirillales</taxon>
        <taxon>Azospirillaceae</taxon>
        <taxon>Azospirillum</taxon>
    </lineage>
</organism>
<evidence type="ECO:0000256" key="6">
    <source>
        <dbReference type="ARBA" id="ARBA00022840"/>
    </source>
</evidence>
<sequence>MHAQDAGQDGAAPRNGWTPWTVALLLSAALTGLLAGGACRYAMTGADEMLRTRVEKGLDDTLALMRLSGTAGAVATVVTQLETTPTLPQRQALHPALNQRVQQLGDAVDSLLRDPLLLDRDAERDRVVALRASAAALRAGVEDLNRAVDERLAVEHELRAVLEQVGARLVDFMETLDSLPPGGPRPAIEEAARALGTQLLDAGLSRAPMPKAATAAPRAAFRKTADTLLNALNALRIDHLSPRRAEAARRLVALGVDSGNLFDLRQEQARLSATAADTADALRARAEEVAAQSGRLAQALRDSTLAERDRIAAGLPYGPVGTGLAAALAVLAAGGVLGAVAAARARRSRPAAAELPPEAPPAAAAIPAEAGPGEERPPLHILLAEDEPVNQMAAMAILRRAGHRVTLASDGRAALAAVERGGCDLVLMDLRMPEMDGIEATRRILSRSEGAGPERGRPRIVMLTASAVPGDRERALAAGADEVLEKPLRYDALRPVLDRLFAGTRPPAVVEPPTPEADAPAFDDAAVRQMRELLPAERVTALVTGTVNTLNQYHARLAEAWAAGDTATVGAMAHKIAGVSGVYGCTALRVTAQALERAVETGEGDAAALVRQTTAALAPAVAFLEGQLAAV</sequence>
<feature type="transmembrane region" description="Helical" evidence="13">
    <location>
        <begin position="20"/>
        <end position="43"/>
    </location>
</feature>
<dbReference type="Proteomes" id="UP000781958">
    <property type="component" value="Unassembled WGS sequence"/>
</dbReference>
<comment type="caution">
    <text evidence="16">The sequence shown here is derived from an EMBL/GenBank/DDBJ whole genome shotgun (WGS) entry which is preliminary data.</text>
</comment>
<evidence type="ECO:0000256" key="4">
    <source>
        <dbReference type="ARBA" id="ARBA00022692"/>
    </source>
</evidence>
<dbReference type="PANTHER" id="PTHR45339">
    <property type="entry name" value="HYBRID SIGNAL TRANSDUCTION HISTIDINE KINASE J"/>
    <property type="match status" value="1"/>
</dbReference>
<gene>
    <name evidence="16" type="ORF">J2851_005180</name>
</gene>
<dbReference type="PROSITE" id="PS50894">
    <property type="entry name" value="HPT"/>
    <property type="match status" value="1"/>
</dbReference>
<evidence type="ECO:0000259" key="14">
    <source>
        <dbReference type="PROSITE" id="PS50110"/>
    </source>
</evidence>
<keyword evidence="4 13" id="KW-0812">Transmembrane</keyword>
<dbReference type="CDD" id="cd17546">
    <property type="entry name" value="REC_hyHK_CKI1_RcsC-like"/>
    <property type="match status" value="1"/>
</dbReference>
<dbReference type="InterPro" id="IPR036641">
    <property type="entry name" value="HPT_dom_sf"/>
</dbReference>
<dbReference type="SUPFAM" id="SSF52172">
    <property type="entry name" value="CheY-like"/>
    <property type="match status" value="1"/>
</dbReference>
<evidence type="ECO:0000313" key="16">
    <source>
        <dbReference type="EMBL" id="MBP2295375.1"/>
    </source>
</evidence>
<feature type="domain" description="HPt" evidence="15">
    <location>
        <begin position="535"/>
        <end position="631"/>
    </location>
</feature>
<feature type="transmembrane region" description="Helical" evidence="13">
    <location>
        <begin position="320"/>
        <end position="343"/>
    </location>
</feature>
<evidence type="ECO:0000256" key="1">
    <source>
        <dbReference type="ARBA" id="ARBA00004651"/>
    </source>
</evidence>
<dbReference type="PROSITE" id="PS50110">
    <property type="entry name" value="RESPONSE_REGULATORY"/>
    <property type="match status" value="1"/>
</dbReference>
<feature type="compositionally biased region" description="Low complexity" evidence="12">
    <location>
        <begin position="351"/>
        <end position="371"/>
    </location>
</feature>
<dbReference type="PANTHER" id="PTHR45339:SF1">
    <property type="entry name" value="HYBRID SIGNAL TRANSDUCTION HISTIDINE KINASE J"/>
    <property type="match status" value="1"/>
</dbReference>
<evidence type="ECO:0000313" key="17">
    <source>
        <dbReference type="Proteomes" id="UP000781958"/>
    </source>
</evidence>
<dbReference type="Pfam" id="PF01627">
    <property type="entry name" value="Hpt"/>
    <property type="match status" value="1"/>
</dbReference>
<keyword evidence="6" id="KW-0067">ATP-binding</keyword>
<name>A0ABS4SVG2_9PROT</name>
<dbReference type="SUPFAM" id="SSF47226">
    <property type="entry name" value="Histidine-containing phosphotransfer domain, HPT domain"/>
    <property type="match status" value="1"/>
</dbReference>
<protein>
    <submittedName>
        <fullName evidence="16">CheY-like chemotaxis protein</fullName>
    </submittedName>
</protein>
<dbReference type="Gene3D" id="3.40.50.2300">
    <property type="match status" value="1"/>
</dbReference>
<keyword evidence="5" id="KW-0547">Nucleotide-binding</keyword>
<evidence type="ECO:0000256" key="9">
    <source>
        <dbReference type="ARBA" id="ARBA00023136"/>
    </source>
</evidence>
<evidence type="ECO:0000256" key="7">
    <source>
        <dbReference type="ARBA" id="ARBA00022989"/>
    </source>
</evidence>
<feature type="domain" description="Response regulatory" evidence="14">
    <location>
        <begin position="380"/>
        <end position="501"/>
    </location>
</feature>
<dbReference type="EMBL" id="JAGINP010000021">
    <property type="protein sequence ID" value="MBP2295375.1"/>
    <property type="molecule type" value="Genomic_DNA"/>
</dbReference>
<keyword evidence="8" id="KW-0902">Two-component regulatory system</keyword>
<evidence type="ECO:0000256" key="8">
    <source>
        <dbReference type="ARBA" id="ARBA00023012"/>
    </source>
</evidence>
<evidence type="ECO:0000256" key="10">
    <source>
        <dbReference type="PROSITE-ProRule" id="PRU00110"/>
    </source>
</evidence>
<accession>A0ABS4SVG2</accession>
<keyword evidence="2" id="KW-1003">Cell membrane</keyword>
<dbReference type="SMART" id="SM00448">
    <property type="entry name" value="REC"/>
    <property type="match status" value="1"/>
</dbReference>
<dbReference type="InterPro" id="IPR001789">
    <property type="entry name" value="Sig_transdc_resp-reg_receiver"/>
</dbReference>
<evidence type="ECO:0000256" key="12">
    <source>
        <dbReference type="SAM" id="MobiDB-lite"/>
    </source>
</evidence>
<evidence type="ECO:0000256" key="2">
    <source>
        <dbReference type="ARBA" id="ARBA00022475"/>
    </source>
</evidence>
<keyword evidence="7 13" id="KW-1133">Transmembrane helix</keyword>
<keyword evidence="3 11" id="KW-0597">Phosphoprotein</keyword>
<evidence type="ECO:0000259" key="15">
    <source>
        <dbReference type="PROSITE" id="PS50894"/>
    </source>
</evidence>
<dbReference type="InterPro" id="IPR011006">
    <property type="entry name" value="CheY-like_superfamily"/>
</dbReference>
<dbReference type="Gene3D" id="1.20.58.920">
    <property type="match status" value="1"/>
</dbReference>
<evidence type="ECO:0000256" key="13">
    <source>
        <dbReference type="SAM" id="Phobius"/>
    </source>
</evidence>
<proteinExistence type="predicted"/>
<dbReference type="InterPro" id="IPR008207">
    <property type="entry name" value="Sig_transdc_His_kin_Hpt_dom"/>
</dbReference>
<comment type="subcellular location">
    <subcellularLocation>
        <location evidence="1">Cell membrane</location>
        <topology evidence="1">Multi-pass membrane protein</topology>
    </subcellularLocation>
</comment>
<evidence type="ECO:0000256" key="3">
    <source>
        <dbReference type="ARBA" id="ARBA00022553"/>
    </source>
</evidence>
<reference evidence="16 17" key="1">
    <citation type="submission" date="2021-03" db="EMBL/GenBank/DDBJ databases">
        <title>Genomic Encyclopedia of Type Strains, Phase III (KMG-III): the genomes of soil and plant-associated and newly described type strains.</title>
        <authorList>
            <person name="Whitman W."/>
        </authorList>
    </citation>
    <scope>NUCLEOTIDE SEQUENCE [LARGE SCALE GENOMIC DNA]</scope>
    <source>
        <strain evidence="16 17">IMMIB AFH-6</strain>
    </source>
</reference>
<dbReference type="InterPro" id="IPR038188">
    <property type="entry name" value="TorS_sensor_sf"/>
</dbReference>
<feature type="modified residue" description="Phosphohistidine" evidence="10">
    <location>
        <position position="574"/>
    </location>
</feature>
<feature type="modified residue" description="4-aspartylphosphate" evidence="11">
    <location>
        <position position="429"/>
    </location>
</feature>
<keyword evidence="17" id="KW-1185">Reference proteome</keyword>
<dbReference type="Gene3D" id="1.20.120.160">
    <property type="entry name" value="HPT domain"/>
    <property type="match status" value="1"/>
</dbReference>
<evidence type="ECO:0000256" key="5">
    <source>
        <dbReference type="ARBA" id="ARBA00022741"/>
    </source>
</evidence>